<reference evidence="2" key="1">
    <citation type="submission" date="2022-08" db="UniProtKB">
        <authorList>
            <consortium name="EnsemblMetazoa"/>
        </authorList>
    </citation>
    <scope>IDENTIFICATION</scope>
</reference>
<accession>A0A8W7PEK2</accession>
<feature type="compositionally biased region" description="Low complexity" evidence="1">
    <location>
        <begin position="216"/>
        <end position="225"/>
    </location>
</feature>
<feature type="compositionally biased region" description="Polar residues" evidence="1">
    <location>
        <begin position="226"/>
        <end position="237"/>
    </location>
</feature>
<evidence type="ECO:0000256" key="1">
    <source>
        <dbReference type="SAM" id="MobiDB-lite"/>
    </source>
</evidence>
<feature type="region of interest" description="Disordered" evidence="1">
    <location>
        <begin position="138"/>
        <end position="168"/>
    </location>
</feature>
<evidence type="ECO:0000313" key="2">
    <source>
        <dbReference type="EnsemblMetazoa" id="ACOM030448-PA.1"/>
    </source>
</evidence>
<organism evidence="2">
    <name type="scientific">Anopheles coluzzii</name>
    <name type="common">African malaria mosquito</name>
    <dbReference type="NCBI Taxonomy" id="1518534"/>
    <lineage>
        <taxon>Eukaryota</taxon>
        <taxon>Metazoa</taxon>
        <taxon>Ecdysozoa</taxon>
        <taxon>Arthropoda</taxon>
        <taxon>Hexapoda</taxon>
        <taxon>Insecta</taxon>
        <taxon>Pterygota</taxon>
        <taxon>Neoptera</taxon>
        <taxon>Endopterygota</taxon>
        <taxon>Diptera</taxon>
        <taxon>Nematocera</taxon>
        <taxon>Culicoidea</taxon>
        <taxon>Culicidae</taxon>
        <taxon>Anophelinae</taxon>
        <taxon>Anopheles</taxon>
    </lineage>
</organism>
<feature type="region of interest" description="Disordered" evidence="1">
    <location>
        <begin position="216"/>
        <end position="237"/>
    </location>
</feature>
<dbReference type="Proteomes" id="UP000075882">
    <property type="component" value="Unassembled WGS sequence"/>
</dbReference>
<proteinExistence type="predicted"/>
<dbReference type="AlphaFoldDB" id="A0A8W7PEK2"/>
<protein>
    <submittedName>
        <fullName evidence="2">Uncharacterized protein</fullName>
    </submittedName>
</protein>
<name>A0A8W7PEK2_ANOCL</name>
<sequence>MAQDDVAPEDDEEDRRSHQILKCPIRRQRYALRVEEVDRTVARFGQHAQLQLRIALRHNVRPIDRKRSTAVRYRPLDNDPVRTVANVHVKVGHIGRGGNVPVHNQLSAEAIRQRTEGVIFNSRNTRQQLIGHVVQPLAGKRTGPSTLQLPVKPPDRGQQPEMVEQLRQSSSKPCVLLSIVVSRLCDKSSRRNETNPKKAPFGTDRSTLRDMLRVSSCSSPSNARSATVSNPLSVSCSSNRMGNRPNAPFGSSEMLLCARYRYCMVPRSEKLSFGTVEIPFDTRCKRCRVSSPAKLPRARLLPNRLWLRSSPSSEFMEAQPGRFGQRASRNVPQAVVAEIELEQRWQRAERGRANLFERIVAQVEVAQGEQVLKDGIVDVRDVVVRHVDRVQLVQLREGVFRYLDEIVVRNVQDLQPGHVREGQLRHVGEQIVRDDPLRRVGRLVEGGPGDGADQIVGQIEHGHTTLELCPCEGPFRQQLDLMSIEVEYLQEA</sequence>
<dbReference type="EnsemblMetazoa" id="ACOM030448-RA">
    <property type="protein sequence ID" value="ACOM030448-PA.1"/>
    <property type="gene ID" value="ACOM030448"/>
</dbReference>